<dbReference type="PANTHER" id="PTHR21310">
    <property type="entry name" value="AMINOGLYCOSIDE PHOSPHOTRANSFERASE-RELATED-RELATED"/>
    <property type="match status" value="1"/>
</dbReference>
<dbReference type="InterPro" id="IPR011009">
    <property type="entry name" value="Kinase-like_dom_sf"/>
</dbReference>
<dbReference type="InterPro" id="IPR051678">
    <property type="entry name" value="AGP_Transferase"/>
</dbReference>
<keyword evidence="4" id="KW-1185">Reference proteome</keyword>
<feature type="region of interest" description="Disordered" evidence="1">
    <location>
        <begin position="1"/>
        <end position="28"/>
    </location>
</feature>
<evidence type="ECO:0000313" key="4">
    <source>
        <dbReference type="Proteomes" id="UP001600888"/>
    </source>
</evidence>
<comment type="caution">
    <text evidence="3">The sequence shown here is derived from an EMBL/GenBank/DDBJ whole genome shotgun (WGS) entry which is preliminary data.</text>
</comment>
<name>A0ABR4E282_9PEZI</name>
<dbReference type="Pfam" id="PF01636">
    <property type="entry name" value="APH"/>
    <property type="match status" value="1"/>
</dbReference>
<feature type="domain" description="Aminoglycoside phosphotransferase" evidence="2">
    <location>
        <begin position="109"/>
        <end position="272"/>
    </location>
</feature>
<feature type="compositionally biased region" description="Basic and acidic residues" evidence="1">
    <location>
        <begin position="1"/>
        <end position="10"/>
    </location>
</feature>
<dbReference type="SUPFAM" id="SSF56112">
    <property type="entry name" value="Protein kinase-like (PK-like)"/>
    <property type="match status" value="1"/>
</dbReference>
<evidence type="ECO:0000259" key="2">
    <source>
        <dbReference type="Pfam" id="PF01636"/>
    </source>
</evidence>
<reference evidence="3 4" key="1">
    <citation type="submission" date="2024-03" db="EMBL/GenBank/DDBJ databases">
        <title>A high-quality draft genome sequence of Diaporthe vaccinii, a causative agent of upright dieback and viscid rot disease in cranberry plants.</title>
        <authorList>
            <person name="Sarrasin M."/>
            <person name="Lang B.F."/>
            <person name="Burger G."/>
        </authorList>
    </citation>
    <scope>NUCLEOTIDE SEQUENCE [LARGE SCALE GENOMIC DNA]</scope>
    <source>
        <strain evidence="3 4">IS7</strain>
    </source>
</reference>
<dbReference type="InterPro" id="IPR002575">
    <property type="entry name" value="Aminoglycoside_PTrfase"/>
</dbReference>
<proteinExistence type="predicted"/>
<accession>A0ABR4E282</accession>
<gene>
    <name evidence="3" type="ORF">FJTKL_00817</name>
</gene>
<feature type="compositionally biased region" description="Polar residues" evidence="1">
    <location>
        <begin position="12"/>
        <end position="26"/>
    </location>
</feature>
<dbReference type="Proteomes" id="UP001600888">
    <property type="component" value="Unassembled WGS sequence"/>
</dbReference>
<organism evidence="3 4">
    <name type="scientific">Diaporthe vaccinii</name>
    <dbReference type="NCBI Taxonomy" id="105482"/>
    <lineage>
        <taxon>Eukaryota</taxon>
        <taxon>Fungi</taxon>
        <taxon>Dikarya</taxon>
        <taxon>Ascomycota</taxon>
        <taxon>Pezizomycotina</taxon>
        <taxon>Sordariomycetes</taxon>
        <taxon>Sordariomycetidae</taxon>
        <taxon>Diaporthales</taxon>
        <taxon>Diaporthaceae</taxon>
        <taxon>Diaporthe</taxon>
        <taxon>Diaporthe eres species complex</taxon>
    </lineage>
</organism>
<protein>
    <recommendedName>
        <fullName evidence="2">Aminoglycoside phosphotransferase domain-containing protein</fullName>
    </recommendedName>
</protein>
<sequence length="362" mass="39608">MFRALLHADKISSPTSTRHSQENPVISPQLHRPAMPQVIYTLDNAINSFFSEAGASSSSMQCDEVACQRCGGEIRPVSVQGLTSYSVIAGPSGNKIMQFREQTALLDMDMVALAKYIHKDVVASCSDLGWVGNLSGSPLAIYEMDRLPGENYITARPSLTHDQRLNTVYSLANFFTQSWQRGTPGDSRLADMSAISSECHARFEYLAGALPERFLPAITEVQASLPALLDGCYPVVLTHSDLNEMNILVDPCSGNITGVVDWTGASIQPFGFTLYALENALGSMGPNGWKWFDNVDDLRGAFWRAFREQTGLSEPQTRLVKLAGKAGILIRYGTAYDSGFSGMIGVRDPNAEDFRYLDALLL</sequence>
<dbReference type="Gene3D" id="3.90.1200.10">
    <property type="match status" value="1"/>
</dbReference>
<dbReference type="PANTHER" id="PTHR21310:SF59">
    <property type="entry name" value="AMINOGLYCOSIDE PHOSPHOTRANSFERASE DOMAIN-CONTAINING PROTEIN"/>
    <property type="match status" value="1"/>
</dbReference>
<dbReference type="EMBL" id="JBAWTH010000112">
    <property type="protein sequence ID" value="KAL2276503.1"/>
    <property type="molecule type" value="Genomic_DNA"/>
</dbReference>
<evidence type="ECO:0000313" key="3">
    <source>
        <dbReference type="EMBL" id="KAL2276503.1"/>
    </source>
</evidence>
<evidence type="ECO:0000256" key="1">
    <source>
        <dbReference type="SAM" id="MobiDB-lite"/>
    </source>
</evidence>